<evidence type="ECO:0000256" key="15">
    <source>
        <dbReference type="RuleBase" id="RU004016"/>
    </source>
</evidence>
<keyword evidence="5 18" id="KW-0121">Carboxypeptidase</keyword>
<feature type="chain" id="PRO_5035053438" description="serine-type D-Ala-D-Ala carboxypeptidase" evidence="16">
    <location>
        <begin position="35"/>
        <end position="432"/>
    </location>
</feature>
<evidence type="ECO:0000256" key="1">
    <source>
        <dbReference type="ARBA" id="ARBA00003217"/>
    </source>
</evidence>
<feature type="signal peptide" evidence="16">
    <location>
        <begin position="1"/>
        <end position="34"/>
    </location>
</feature>
<dbReference type="GO" id="GO:0006508">
    <property type="term" value="P:proteolysis"/>
    <property type="evidence" value="ECO:0007669"/>
    <property type="project" value="UniProtKB-KW"/>
</dbReference>
<keyword evidence="8 18" id="KW-0378">Hydrolase</keyword>
<evidence type="ECO:0000256" key="13">
    <source>
        <dbReference type="PIRSR" id="PIRSR618044-1"/>
    </source>
</evidence>
<evidence type="ECO:0000256" key="3">
    <source>
        <dbReference type="ARBA" id="ARBA00007164"/>
    </source>
</evidence>
<dbReference type="PANTHER" id="PTHR21581">
    <property type="entry name" value="D-ALANYL-D-ALANINE CARBOXYPEPTIDASE"/>
    <property type="match status" value="1"/>
</dbReference>
<accession>A0A6C0QL55</accession>
<dbReference type="InterPro" id="IPR037167">
    <property type="entry name" value="Peptidase_S11_C_sf"/>
</dbReference>
<evidence type="ECO:0000256" key="4">
    <source>
        <dbReference type="ARBA" id="ARBA00012448"/>
    </source>
</evidence>
<accession>A0A8B6WYI3</accession>
<dbReference type="GO" id="GO:0071555">
    <property type="term" value="P:cell wall organization"/>
    <property type="evidence" value="ECO:0007669"/>
    <property type="project" value="UniProtKB-KW"/>
</dbReference>
<dbReference type="EMBL" id="CP019717">
    <property type="protein sequence ID" value="QHZ49250.1"/>
    <property type="molecule type" value="Genomic_DNA"/>
</dbReference>
<evidence type="ECO:0000256" key="12">
    <source>
        <dbReference type="ARBA" id="ARBA00034000"/>
    </source>
</evidence>
<evidence type="ECO:0000256" key="10">
    <source>
        <dbReference type="ARBA" id="ARBA00022984"/>
    </source>
</evidence>
<dbReference type="UniPathway" id="UPA00219"/>
<dbReference type="InterPro" id="IPR012338">
    <property type="entry name" value="Beta-lactam/transpept-like"/>
</dbReference>
<protein>
    <recommendedName>
        <fullName evidence="4">serine-type D-Ala-D-Ala carboxypeptidase</fullName>
        <ecNumber evidence="4">3.4.16.4</ecNumber>
    </recommendedName>
</protein>
<dbReference type="InterPro" id="IPR012907">
    <property type="entry name" value="Peptidase_S11_C"/>
</dbReference>
<feature type="active site" description="Proton acceptor" evidence="13">
    <location>
        <position position="75"/>
    </location>
</feature>
<comment type="similarity">
    <text evidence="3 15">Belongs to the peptidase S11 family.</text>
</comment>
<dbReference type="Pfam" id="PF07943">
    <property type="entry name" value="PBP5_C"/>
    <property type="match status" value="1"/>
</dbReference>
<evidence type="ECO:0000313" key="18">
    <source>
        <dbReference type="EMBL" id="AVF24281.1"/>
    </source>
</evidence>
<keyword evidence="7 16" id="KW-0732">Signal</keyword>
<evidence type="ECO:0000259" key="17">
    <source>
        <dbReference type="SMART" id="SM00936"/>
    </source>
</evidence>
<reference evidence="20" key="1">
    <citation type="submission" date="2017-02" db="EMBL/GenBank/DDBJ databases">
        <title>Delineation of Paenibacillus larvae strains originating from foulbrood outbreaks.</title>
        <authorList>
            <person name="Beims H."/>
            <person name="Bunk B."/>
            <person name="Sproeer C."/>
            <person name="Mohr K.I."/>
            <person name="Pradella S."/>
            <person name="Guenther G."/>
            <person name="Rohde M."/>
            <person name="von der Ohe W."/>
            <person name="Steinert M."/>
        </authorList>
    </citation>
    <scope>NUCLEOTIDE SEQUENCE [LARGE SCALE GENOMIC DNA]</scope>
    <source>
        <strain evidence="20">Eric_III</strain>
    </source>
</reference>
<dbReference type="SMART" id="SM00936">
    <property type="entry name" value="PBP5_C"/>
    <property type="match status" value="1"/>
</dbReference>
<dbReference type="PANTHER" id="PTHR21581:SF11">
    <property type="entry name" value="D-ALANYL-D-ALANINE CARBOXYPEPTIDASE DACA"/>
    <property type="match status" value="1"/>
</dbReference>
<comment type="function">
    <text evidence="1">Removes C-terminal D-alanyl residues from sugar-peptide cell wall precursors.</text>
</comment>
<dbReference type="PRINTS" id="PR00725">
    <property type="entry name" value="DADACBPTASE1"/>
</dbReference>
<feature type="domain" description="Peptidase S11 D-Ala-D-Ala carboxypeptidase A C-terminal" evidence="17">
    <location>
        <begin position="311"/>
        <end position="406"/>
    </location>
</feature>
<dbReference type="Gene3D" id="2.60.410.10">
    <property type="entry name" value="D-Ala-D-Ala carboxypeptidase, C-terminal domain"/>
    <property type="match status" value="1"/>
</dbReference>
<evidence type="ECO:0000256" key="9">
    <source>
        <dbReference type="ARBA" id="ARBA00022960"/>
    </source>
</evidence>
<dbReference type="Proteomes" id="UP000239833">
    <property type="component" value="Chromosome"/>
</dbReference>
<dbReference type="SUPFAM" id="SSF69189">
    <property type="entry name" value="Penicillin-binding protein associated domain"/>
    <property type="match status" value="1"/>
</dbReference>
<dbReference type="GeneID" id="64216901"/>
<evidence type="ECO:0000313" key="21">
    <source>
        <dbReference type="Proteomes" id="UP000464330"/>
    </source>
</evidence>
<dbReference type="Pfam" id="PF00768">
    <property type="entry name" value="Peptidase_S11"/>
    <property type="match status" value="1"/>
</dbReference>
<comment type="pathway">
    <text evidence="2">Cell wall biogenesis; peptidoglycan biosynthesis.</text>
</comment>
<dbReference type="RefSeq" id="WP_024092840.1">
    <property type="nucleotide sequence ID" value="NZ_CP019651.1"/>
</dbReference>
<reference evidence="18 21" key="2">
    <citation type="journal article" date="2020" name="Int. J. Med. Microbiol.">
        <title>Discovery of Paenibacillus larvae ERIC V: Phenotypic and genomic comparison to genotypes ERIC I-IV reveal different inventories of virulence factors which correlate with epidemiological prevalences of American Foulbrood.</title>
        <authorList>
            <person name="Beims H."/>
            <person name="Bunk B."/>
            <person name="Erler S."/>
            <person name="Mohr K.I."/>
            <person name="Sproer C."/>
            <person name="Pradella S."/>
            <person name="Gunther G."/>
            <person name="Rohde M."/>
            <person name="von der Ohe W."/>
            <person name="Steinert M."/>
        </authorList>
    </citation>
    <scope>NUCLEOTIDE SEQUENCE</scope>
    <source>
        <strain evidence="18">Eric_III</strain>
        <strain evidence="19">Eric_V</strain>
    </source>
</reference>
<dbReference type="InterPro" id="IPR015956">
    <property type="entry name" value="Peniciliin-bd_prot_C_sf"/>
</dbReference>
<proteinExistence type="inferred from homology"/>
<evidence type="ECO:0000313" key="20">
    <source>
        <dbReference type="Proteomes" id="UP000239833"/>
    </source>
</evidence>
<dbReference type="GO" id="GO:0009002">
    <property type="term" value="F:serine-type D-Ala-D-Ala carboxypeptidase activity"/>
    <property type="evidence" value="ECO:0007669"/>
    <property type="project" value="UniProtKB-EC"/>
</dbReference>
<feature type="binding site" evidence="14">
    <location>
        <position position="261"/>
    </location>
    <ligand>
        <name>substrate</name>
    </ligand>
</feature>
<comment type="catalytic activity">
    <reaction evidence="12">
        <text>Preferential cleavage: (Ac)2-L-Lys-D-Ala-|-D-Ala. Also transpeptidation of peptidyl-alanyl moieties that are N-acyl substituents of D-alanine.</text>
        <dbReference type="EC" id="3.4.16.4"/>
    </reaction>
</comment>
<feature type="active site" evidence="13">
    <location>
        <position position="132"/>
    </location>
</feature>
<evidence type="ECO:0000256" key="11">
    <source>
        <dbReference type="ARBA" id="ARBA00023316"/>
    </source>
</evidence>
<dbReference type="STRING" id="147375.BXP28_16875"/>
<evidence type="ECO:0000256" key="8">
    <source>
        <dbReference type="ARBA" id="ARBA00022801"/>
    </source>
</evidence>
<gene>
    <name evidence="18" type="primary">dacA</name>
    <name evidence="18" type="ORF">ERICIII_00013</name>
    <name evidence="19" type="ORF">ERICV_00013</name>
</gene>
<dbReference type="EMBL" id="CP019655">
    <property type="protein sequence ID" value="AVF24281.1"/>
    <property type="molecule type" value="Genomic_DNA"/>
</dbReference>
<dbReference type="SUPFAM" id="SSF56601">
    <property type="entry name" value="beta-lactamase/transpeptidase-like"/>
    <property type="match status" value="1"/>
</dbReference>
<evidence type="ECO:0000256" key="2">
    <source>
        <dbReference type="ARBA" id="ARBA00004752"/>
    </source>
</evidence>
<evidence type="ECO:0000256" key="6">
    <source>
        <dbReference type="ARBA" id="ARBA00022670"/>
    </source>
</evidence>
<dbReference type="Proteomes" id="UP000464330">
    <property type="component" value="Chromosome"/>
</dbReference>
<dbReference type="InterPro" id="IPR018044">
    <property type="entry name" value="Peptidase_S11"/>
</dbReference>
<evidence type="ECO:0000256" key="14">
    <source>
        <dbReference type="PIRSR" id="PIRSR618044-2"/>
    </source>
</evidence>
<evidence type="ECO:0000256" key="16">
    <source>
        <dbReference type="SAM" id="SignalP"/>
    </source>
</evidence>
<keyword evidence="9" id="KW-0133">Cell shape</keyword>
<dbReference type="GO" id="GO:0008360">
    <property type="term" value="P:regulation of cell shape"/>
    <property type="evidence" value="ECO:0007669"/>
    <property type="project" value="UniProtKB-KW"/>
</dbReference>
<dbReference type="Gene3D" id="3.40.710.10">
    <property type="entry name" value="DD-peptidase/beta-lactamase superfamily"/>
    <property type="match status" value="1"/>
</dbReference>
<keyword evidence="11" id="KW-0961">Cell wall biogenesis/degradation</keyword>
<evidence type="ECO:0000256" key="5">
    <source>
        <dbReference type="ARBA" id="ARBA00022645"/>
    </source>
</evidence>
<dbReference type="GO" id="GO:0009252">
    <property type="term" value="P:peptidoglycan biosynthetic process"/>
    <property type="evidence" value="ECO:0007669"/>
    <property type="project" value="UniProtKB-UniPathway"/>
</dbReference>
<dbReference type="InterPro" id="IPR001967">
    <property type="entry name" value="Peptidase_S11_N"/>
</dbReference>
<organism evidence="18 20">
    <name type="scientific">Paenibacillus larvae subsp. larvae</name>
    <dbReference type="NCBI Taxonomy" id="147375"/>
    <lineage>
        <taxon>Bacteria</taxon>
        <taxon>Bacillati</taxon>
        <taxon>Bacillota</taxon>
        <taxon>Bacilli</taxon>
        <taxon>Bacillales</taxon>
        <taxon>Paenibacillaceae</taxon>
        <taxon>Paenibacillus</taxon>
    </lineage>
</organism>
<feature type="active site" description="Acyl-ester intermediate" evidence="13">
    <location>
        <position position="72"/>
    </location>
</feature>
<sequence precursor="true">MRKFVSWKRKLSVVLAVCMLQLFGMHLFVSSAAAADANAIPDLQAKSAILMEANTGQVLYENNADTLLPPASMSKMMTEYLIMEAIKDGKIKWEDKVPVSKQAASAIGSGQLLAEGEQLSVKDMFYAISIYSSNDASVAMAEYLGGTEEEFANMMNKKAKELGLSEGAHFINATGLTRADLGQYAPKNIEGETMMTARDAAILARHIVLDHPQVLEFTKTTSKKLRETDKTPMINFNWMLEGNKGNINFKPYAYDGLDGLKTGHTNEAGYCFTGTAQRGDMRLISVVMGTNSEPKRFQETRKVLDYGFNNFEMRKVLDANAPVEEQKTVKISKGVKKEIEAGVKEPVSFVVKKGSGDVKVTGKVDPVSDKDLVAPIKKGDKVGTATLTLDGHNQTVDLVATEDVEKGSWLRLMFRAIGEFFAGLFNSIKNLF</sequence>
<dbReference type="AlphaFoldDB" id="A0A2L1TUC0"/>
<accession>A0A2L1TUC0</accession>
<keyword evidence="6" id="KW-0645">Protease</keyword>
<keyword evidence="10" id="KW-0573">Peptidoglycan synthesis</keyword>
<evidence type="ECO:0000313" key="19">
    <source>
        <dbReference type="EMBL" id="QHZ49250.1"/>
    </source>
</evidence>
<name>A0A2L1TUC0_9BACL</name>
<dbReference type="EC" id="3.4.16.4" evidence="4"/>
<evidence type="ECO:0000256" key="7">
    <source>
        <dbReference type="ARBA" id="ARBA00022729"/>
    </source>
</evidence>